<evidence type="ECO:0000313" key="4">
    <source>
        <dbReference type="Proteomes" id="UP000572268"/>
    </source>
</evidence>
<evidence type="ECO:0000313" key="2">
    <source>
        <dbReference type="EMBL" id="KAF4671873.1"/>
    </source>
</evidence>
<dbReference type="EMBL" id="JABAHT010000066">
    <property type="protein sequence ID" value="KAF4666781.1"/>
    <property type="molecule type" value="Genomic_DNA"/>
</dbReference>
<evidence type="ECO:0000313" key="1">
    <source>
        <dbReference type="EMBL" id="KAF4666781.1"/>
    </source>
</evidence>
<protein>
    <submittedName>
        <fullName evidence="1">Uncharacterized protein</fullName>
    </submittedName>
</protein>
<reference evidence="3 4" key="1">
    <citation type="submission" date="2020-04" db="EMBL/GenBank/DDBJ databases">
        <title>Perkinsus olseni comparative genomics.</title>
        <authorList>
            <person name="Bogema D.R."/>
        </authorList>
    </citation>
    <scope>NUCLEOTIDE SEQUENCE [LARGE SCALE GENOMIC DNA]</scope>
    <source>
        <strain evidence="1">ATCC PRA-179</strain>
        <strain evidence="2">ATCC PRA-31</strain>
    </source>
</reference>
<dbReference type="Proteomes" id="UP000572268">
    <property type="component" value="Unassembled WGS sequence"/>
</dbReference>
<accession>A0A7J6M6T0</accession>
<name>A0A7J6M6T0_PEROL</name>
<organism evidence="1 3">
    <name type="scientific">Perkinsus olseni</name>
    <name type="common">Perkinsus atlanticus</name>
    <dbReference type="NCBI Taxonomy" id="32597"/>
    <lineage>
        <taxon>Eukaryota</taxon>
        <taxon>Sar</taxon>
        <taxon>Alveolata</taxon>
        <taxon>Perkinsozoa</taxon>
        <taxon>Perkinsea</taxon>
        <taxon>Perkinsida</taxon>
        <taxon>Perkinsidae</taxon>
        <taxon>Perkinsus</taxon>
    </lineage>
</organism>
<evidence type="ECO:0000313" key="3">
    <source>
        <dbReference type="Proteomes" id="UP000570595"/>
    </source>
</evidence>
<comment type="caution">
    <text evidence="1">The sequence shown here is derived from an EMBL/GenBank/DDBJ whole genome shotgun (WGS) entry which is preliminary data.</text>
</comment>
<proteinExistence type="predicted"/>
<dbReference type="Proteomes" id="UP000570595">
    <property type="component" value="Unassembled WGS sequence"/>
</dbReference>
<sequence length="131" mass="14298">MIPYSAPWHSGRVGTLLLFGTSIADSHLQDLSYPTVECATSEFGFYYEGIDAHFGLLRKEGVQRFQLTEQDTCDDMTLKPVGGPVSEDISGVAFITPGDFGRSPGLWFTAPTAQGCFFRFLVASSDSAQFI</sequence>
<dbReference type="EMBL" id="JABANN010000093">
    <property type="protein sequence ID" value="KAF4671873.1"/>
    <property type="molecule type" value="Genomic_DNA"/>
</dbReference>
<gene>
    <name evidence="2" type="ORF">FOL46_009780</name>
    <name evidence="1" type="ORF">FOZ61_009217</name>
</gene>
<dbReference type="AlphaFoldDB" id="A0A7J6M6T0"/>